<dbReference type="EMBL" id="HG992988">
    <property type="protein sequence ID" value="CAE7218704.1"/>
    <property type="molecule type" value="Genomic_DNA"/>
</dbReference>
<evidence type="ECO:0000313" key="3">
    <source>
        <dbReference type="Proteomes" id="UP000472372"/>
    </source>
</evidence>
<feature type="compositionally biased region" description="Basic and acidic residues" evidence="1">
    <location>
        <begin position="767"/>
        <end position="785"/>
    </location>
</feature>
<feature type="region of interest" description="Disordered" evidence="1">
    <location>
        <begin position="447"/>
        <end position="485"/>
    </location>
</feature>
<accession>A0A6S6WGM2</accession>
<feature type="compositionally biased region" description="Basic and acidic residues" evidence="1">
    <location>
        <begin position="697"/>
        <end position="709"/>
    </location>
</feature>
<feature type="region of interest" description="Disordered" evidence="1">
    <location>
        <begin position="623"/>
        <end position="660"/>
    </location>
</feature>
<name>A0A6S6WGM2_9PLEO</name>
<feature type="compositionally biased region" description="Polar residues" evidence="1">
    <location>
        <begin position="733"/>
        <end position="742"/>
    </location>
</feature>
<feature type="compositionally biased region" description="Basic and acidic residues" evidence="1">
    <location>
        <begin position="746"/>
        <end position="757"/>
    </location>
</feature>
<reference evidence="2" key="1">
    <citation type="submission" date="2021-02" db="EMBL/GenBank/DDBJ databases">
        <authorList>
            <person name="Syme A R."/>
            <person name="Syme A R."/>
            <person name="Moolhuijzen P."/>
        </authorList>
    </citation>
    <scope>NUCLEOTIDE SEQUENCE</scope>
    <source>
        <strain evidence="2">W1-1</strain>
    </source>
</reference>
<feature type="region of interest" description="Disordered" evidence="1">
    <location>
        <begin position="684"/>
        <end position="861"/>
    </location>
</feature>
<dbReference type="AlphaFoldDB" id="A0A6S6WGM2"/>
<feature type="compositionally biased region" description="Polar residues" evidence="1">
    <location>
        <begin position="471"/>
        <end position="484"/>
    </location>
</feature>
<evidence type="ECO:0000256" key="1">
    <source>
        <dbReference type="SAM" id="MobiDB-lite"/>
    </source>
</evidence>
<sequence>MRYDDWDVILFPKDSHVPTQEFKTACYVSPEEYGLSLPTLTCYISSLPPSTPFRVSIHSWATGAKPSPIIESRRKTNQKIVYSVQVIVDGARVFRGFFDIHSKWPQEIAHERRSLAFTEHPTSRQKLCLQFPPFHQHTLMQNSWDACDPNGRIKIMLSEQLIGKTNSPGDMDLGITNDIACFSFQHAPKDILERAGISWPIRNPLYFPNAQDRDMLLSRTSPTISWTPKSRPVAADVHMQSPLSHASKSAFARPQNQEPSRRLNAHLPPISNFAKLQAGSRGNFRTGTWDDSLSSLGDGDELSMDTWSTKPTTSGSINDMPMYDYMYTSSHQSRSGPPWMNNIPPYDQSIGTDWDEQRSTKEKDRQLVVTLREDQLGQIIEALSPPKQSHEQLNGFSNQRHGHSSRPPTAHTYYPPKMGNHGPTNRSTSALMTRKSTYPDFNSALRNAATKQSPSKQYSNDTLKNRPPTMYPTSISSNKENCPPSQARLPTPFPIANRVPTPNPFSQRLNTANSDITMRDPSSALSSMHRYNRSEVPLPPSTQLGKFGSAHGPSTVNIRSRKEGMASDLPKLSDHSIRHDQSLLPAVGIDNSLHKNMFQKSNIQSHVEVIDVDAIDPNLHHPSFAPTTTTTNTTSVPRLLSPFKTPRPKHKQNSLSLSSIDSTGRLERQLFSALGEELACFDPSDTNTLHKHQNQHQHQDHGREDERDGTGNPNQGIDTQGMGPELALALGGSLSTPKANTHSQRRGLEQTNAERHGGPTTKTGSWHIERTSGDIRLTPRGDKSLDPTASDFEPMGKRKRDAALECNIDGDAGSDEYERRRGKRERSETEFEGEEEEQGSGELEREEEMEREEVVVCMRGS</sequence>
<dbReference type="Proteomes" id="UP000472372">
    <property type="component" value="Chromosome 12"/>
</dbReference>
<gene>
    <name evidence="2" type="ORF">PTTW11_11074</name>
</gene>
<organism evidence="2 3">
    <name type="scientific">Pyrenophora teres f. teres</name>
    <dbReference type="NCBI Taxonomy" id="97479"/>
    <lineage>
        <taxon>Eukaryota</taxon>
        <taxon>Fungi</taxon>
        <taxon>Dikarya</taxon>
        <taxon>Ascomycota</taxon>
        <taxon>Pezizomycotina</taxon>
        <taxon>Dothideomycetes</taxon>
        <taxon>Pleosporomycetidae</taxon>
        <taxon>Pleosporales</taxon>
        <taxon>Pleosporineae</taxon>
        <taxon>Pleosporaceae</taxon>
        <taxon>Pyrenophora</taxon>
    </lineage>
</organism>
<feature type="region of interest" description="Disordered" evidence="1">
    <location>
        <begin position="384"/>
        <end position="429"/>
    </location>
</feature>
<feature type="compositionally biased region" description="Acidic residues" evidence="1">
    <location>
        <begin position="830"/>
        <end position="851"/>
    </location>
</feature>
<proteinExistence type="predicted"/>
<feature type="compositionally biased region" description="Polar residues" evidence="1">
    <location>
        <begin position="449"/>
        <end position="462"/>
    </location>
</feature>
<protein>
    <submittedName>
        <fullName evidence="2">Uncharacterized protein</fullName>
    </submittedName>
</protein>
<evidence type="ECO:0000313" key="2">
    <source>
        <dbReference type="EMBL" id="CAE7218704.1"/>
    </source>
</evidence>